<feature type="domain" description="Methyltransferase" evidence="1">
    <location>
        <begin position="61"/>
        <end position="153"/>
    </location>
</feature>
<dbReference type="OrthoDB" id="9795634at2"/>
<dbReference type="RefSeq" id="WP_096460338.1">
    <property type="nucleotide sequence ID" value="NZ_AP014936.1"/>
</dbReference>
<dbReference type="SUPFAM" id="SSF53335">
    <property type="entry name" value="S-adenosyl-L-methionine-dependent methyltransferases"/>
    <property type="match status" value="1"/>
</dbReference>
<evidence type="ECO:0000259" key="1">
    <source>
        <dbReference type="Pfam" id="PF13649"/>
    </source>
</evidence>
<organism evidence="2 3">
    <name type="scientific">Sulfurifustis variabilis</name>
    <dbReference type="NCBI Taxonomy" id="1675686"/>
    <lineage>
        <taxon>Bacteria</taxon>
        <taxon>Pseudomonadati</taxon>
        <taxon>Pseudomonadota</taxon>
        <taxon>Gammaproteobacteria</taxon>
        <taxon>Acidiferrobacterales</taxon>
        <taxon>Acidiferrobacteraceae</taxon>
        <taxon>Sulfurifustis</taxon>
    </lineage>
</organism>
<evidence type="ECO:0000313" key="2">
    <source>
        <dbReference type="EMBL" id="BAU47848.1"/>
    </source>
</evidence>
<evidence type="ECO:0000313" key="3">
    <source>
        <dbReference type="Proteomes" id="UP000218899"/>
    </source>
</evidence>
<dbReference type="GO" id="GO:0008168">
    <property type="term" value="F:methyltransferase activity"/>
    <property type="evidence" value="ECO:0007669"/>
    <property type="project" value="TreeGrafter"/>
</dbReference>
<dbReference type="InterPro" id="IPR041698">
    <property type="entry name" value="Methyltransf_25"/>
</dbReference>
<dbReference type="Gene3D" id="3.40.50.150">
    <property type="entry name" value="Vaccinia Virus protein VP39"/>
    <property type="match status" value="1"/>
</dbReference>
<dbReference type="Proteomes" id="UP000218899">
    <property type="component" value="Chromosome"/>
</dbReference>
<reference evidence="2 3" key="1">
    <citation type="submission" date="2015-08" db="EMBL/GenBank/DDBJ databases">
        <title>Complete genome sequence of Sulfurifustis variabilis.</title>
        <authorList>
            <person name="Miura A."/>
            <person name="Kojima H."/>
            <person name="Fukui M."/>
        </authorList>
    </citation>
    <scope>NUCLEOTIDE SEQUENCE [LARGE SCALE GENOMIC DNA]</scope>
    <source>
        <strain evidence="3">skN76</strain>
    </source>
</reference>
<accession>A0A1B4V2U2</accession>
<dbReference type="PANTHER" id="PTHR43591:SF24">
    <property type="entry name" value="2-METHOXY-6-POLYPRENYL-1,4-BENZOQUINOL METHYLASE, MITOCHONDRIAL"/>
    <property type="match status" value="1"/>
</dbReference>
<keyword evidence="3" id="KW-1185">Reference proteome</keyword>
<dbReference type="Pfam" id="PF13649">
    <property type="entry name" value="Methyltransf_25"/>
    <property type="match status" value="1"/>
</dbReference>
<dbReference type="CDD" id="cd02440">
    <property type="entry name" value="AdoMet_MTases"/>
    <property type="match status" value="1"/>
</dbReference>
<sequence>MSVTQETLKPIVAPNPPDFQAIKAKQQATWASGDYAVIGTRLQIVGELLAEAADVRAGERVLDVAAGNGNATLAAARRFAEVTSTDYVEALLAKASARASADGLNATFKVADAEALPFDDGSFDVVLSTFGAMFTPDHRKTAAEMLRVVRRGGRIGLANWTPEGFIGQLFKVIGKHVPPPAGLQPPGLWGTEPHIVQLFGQDASDIRSERRFYHFRYKSPAHWIDVFRNYYGPTHKAFGALDASGQSKLRGDITELLERLNVGGPNSLVIPGEYLEVVIVKH</sequence>
<dbReference type="PANTHER" id="PTHR43591">
    <property type="entry name" value="METHYLTRANSFERASE"/>
    <property type="match status" value="1"/>
</dbReference>
<keyword evidence="2" id="KW-0808">Transferase</keyword>
<dbReference type="AlphaFoldDB" id="A0A1B4V2U2"/>
<gene>
    <name evidence="2" type="ORF">SVA_1273</name>
</gene>
<dbReference type="KEGG" id="sva:SVA_1273"/>
<name>A0A1B4V2U2_9GAMM</name>
<dbReference type="InterPro" id="IPR029063">
    <property type="entry name" value="SAM-dependent_MTases_sf"/>
</dbReference>
<protein>
    <submittedName>
        <fullName evidence="2">SAM-dependent methlyltransferase</fullName>
    </submittedName>
</protein>
<proteinExistence type="predicted"/>
<dbReference type="EMBL" id="AP014936">
    <property type="protein sequence ID" value="BAU47848.1"/>
    <property type="molecule type" value="Genomic_DNA"/>
</dbReference>